<reference evidence="2" key="1">
    <citation type="journal article" date="2022" name="bioRxiv">
        <title>Sequencing and chromosome-scale assembly of the giantPleurodeles waltlgenome.</title>
        <authorList>
            <person name="Brown T."/>
            <person name="Elewa A."/>
            <person name="Iarovenko S."/>
            <person name="Subramanian E."/>
            <person name="Araus A.J."/>
            <person name="Petzold A."/>
            <person name="Susuki M."/>
            <person name="Suzuki K.-i.T."/>
            <person name="Hayashi T."/>
            <person name="Toyoda A."/>
            <person name="Oliveira C."/>
            <person name="Osipova E."/>
            <person name="Leigh N.D."/>
            <person name="Simon A."/>
            <person name="Yun M.H."/>
        </authorList>
    </citation>
    <scope>NUCLEOTIDE SEQUENCE</scope>
    <source>
        <strain evidence="2">20211129_DDA</strain>
        <tissue evidence="2">Liver</tissue>
    </source>
</reference>
<protein>
    <submittedName>
        <fullName evidence="2">Uncharacterized protein</fullName>
    </submittedName>
</protein>
<dbReference type="AlphaFoldDB" id="A0AAV7WTK0"/>
<organism evidence="2 3">
    <name type="scientific">Pleurodeles waltl</name>
    <name type="common">Iberian ribbed newt</name>
    <dbReference type="NCBI Taxonomy" id="8319"/>
    <lineage>
        <taxon>Eukaryota</taxon>
        <taxon>Metazoa</taxon>
        <taxon>Chordata</taxon>
        <taxon>Craniata</taxon>
        <taxon>Vertebrata</taxon>
        <taxon>Euteleostomi</taxon>
        <taxon>Amphibia</taxon>
        <taxon>Batrachia</taxon>
        <taxon>Caudata</taxon>
        <taxon>Salamandroidea</taxon>
        <taxon>Salamandridae</taxon>
        <taxon>Pleurodelinae</taxon>
        <taxon>Pleurodeles</taxon>
    </lineage>
</organism>
<evidence type="ECO:0000313" key="3">
    <source>
        <dbReference type="Proteomes" id="UP001066276"/>
    </source>
</evidence>
<accession>A0AAV7WTK0</accession>
<proteinExistence type="predicted"/>
<evidence type="ECO:0000313" key="2">
    <source>
        <dbReference type="EMBL" id="KAJ1216131.1"/>
    </source>
</evidence>
<sequence length="136" mass="14853">MVEGGKWWSMRNVVKVAVPVSEPVSELNRGLSDVWFDGGYDVIVGDGGSLERGVCEEVRQGVDLQEEGSGPLLGSSEGDFQGHGALDVGSGTHTTGVLDQSERSNEGVIRLDTREVLDRPRRNVSKPKYLNQYVMY</sequence>
<evidence type="ECO:0000256" key="1">
    <source>
        <dbReference type="SAM" id="MobiDB-lite"/>
    </source>
</evidence>
<dbReference type="EMBL" id="JANPWB010000001">
    <property type="protein sequence ID" value="KAJ1216131.1"/>
    <property type="molecule type" value="Genomic_DNA"/>
</dbReference>
<dbReference type="Proteomes" id="UP001066276">
    <property type="component" value="Chromosome 1_1"/>
</dbReference>
<feature type="region of interest" description="Disordered" evidence="1">
    <location>
        <begin position="66"/>
        <end position="105"/>
    </location>
</feature>
<keyword evidence="3" id="KW-1185">Reference proteome</keyword>
<name>A0AAV7WTK0_PLEWA</name>
<feature type="compositionally biased region" description="Low complexity" evidence="1">
    <location>
        <begin position="67"/>
        <end position="78"/>
    </location>
</feature>
<gene>
    <name evidence="2" type="ORF">NDU88_003737</name>
</gene>
<comment type="caution">
    <text evidence="2">The sequence shown here is derived from an EMBL/GenBank/DDBJ whole genome shotgun (WGS) entry which is preliminary data.</text>
</comment>